<evidence type="ECO:0000259" key="1">
    <source>
        <dbReference type="Pfam" id="PF22289"/>
    </source>
</evidence>
<proteinExistence type="predicted"/>
<dbReference type="Pfam" id="PF22289">
    <property type="entry name" value="DmmA-like_C"/>
    <property type="match status" value="1"/>
</dbReference>
<dbReference type="RefSeq" id="WP_167830990.1">
    <property type="nucleotide sequence ID" value="NZ_JAAVUM010000002.1"/>
</dbReference>
<accession>A0A846TGC1</accession>
<organism evidence="2 3">
    <name type="scientific">Mesobacillus selenatarsenatis</name>
    <dbReference type="NCBI Taxonomy" id="388741"/>
    <lineage>
        <taxon>Bacteria</taxon>
        <taxon>Bacillati</taxon>
        <taxon>Bacillota</taxon>
        <taxon>Bacilli</taxon>
        <taxon>Bacillales</taxon>
        <taxon>Bacillaceae</taxon>
        <taxon>Mesobacillus</taxon>
    </lineage>
</organism>
<dbReference type="InterPro" id="IPR048037">
    <property type="entry name" value="DmmA-like_C"/>
</dbReference>
<reference evidence="2 3" key="1">
    <citation type="submission" date="2020-03" db="EMBL/GenBank/DDBJ databases">
        <authorList>
            <person name="Sun Q."/>
        </authorList>
    </citation>
    <scope>NUCLEOTIDE SEQUENCE [LARGE SCALE GENOMIC DNA]</scope>
    <source>
        <strain evidence="2 3">KACC 21451</strain>
    </source>
</reference>
<comment type="caution">
    <text evidence="2">The sequence shown here is derived from an EMBL/GenBank/DDBJ whole genome shotgun (WGS) entry which is preliminary data.</text>
</comment>
<sequence length="152" mass="17317">MNQDYLTLMEGKRKFLFCADSKGARSLYILVTQAIDENVPFDFHIFQDVSEESFVDEWLSQQKMGVYLYISGAADFLKRIQNKALKIGFSEHDLHSLPTGTAKKKLVCCTCHGESEVDVQSYITCAHCGLELEVSDHYSRRLDAYLGYVTIQ</sequence>
<name>A0A846TGC1_9BACI</name>
<dbReference type="Proteomes" id="UP000587942">
    <property type="component" value="Unassembled WGS sequence"/>
</dbReference>
<feature type="domain" description="Dimethylamine monooxygenase subunit DmmA-like C-terminal" evidence="1">
    <location>
        <begin position="106"/>
        <end position="147"/>
    </location>
</feature>
<evidence type="ECO:0000313" key="2">
    <source>
        <dbReference type="EMBL" id="NKE04467.1"/>
    </source>
</evidence>
<protein>
    <recommendedName>
        <fullName evidence="1">Dimethylamine monooxygenase subunit DmmA-like C-terminal domain-containing protein</fullName>
    </recommendedName>
</protein>
<dbReference type="AlphaFoldDB" id="A0A846TGC1"/>
<dbReference type="EMBL" id="JAAVUM010000002">
    <property type="protein sequence ID" value="NKE04467.1"/>
    <property type="molecule type" value="Genomic_DNA"/>
</dbReference>
<evidence type="ECO:0000313" key="3">
    <source>
        <dbReference type="Proteomes" id="UP000587942"/>
    </source>
</evidence>
<dbReference type="NCBIfam" id="NF041259">
    <property type="entry name" value="mono_DmmA_fam"/>
    <property type="match status" value="1"/>
</dbReference>
<gene>
    <name evidence="2" type="ORF">GWK17_03070</name>
</gene>